<dbReference type="InterPro" id="IPR042099">
    <property type="entry name" value="ANL_N_sf"/>
</dbReference>
<dbReference type="InterPro" id="IPR020845">
    <property type="entry name" value="AMP-binding_CS"/>
</dbReference>
<dbReference type="Proteomes" id="UP000198551">
    <property type="component" value="Unassembled WGS sequence"/>
</dbReference>
<feature type="domain" description="AMP-binding enzyme C-terminal" evidence="2">
    <location>
        <begin position="409"/>
        <end position="482"/>
    </location>
</feature>
<dbReference type="Gene3D" id="3.40.50.12780">
    <property type="entry name" value="N-terminal domain of ligase-like"/>
    <property type="match status" value="1"/>
</dbReference>
<keyword evidence="4" id="KW-1185">Reference proteome</keyword>
<dbReference type="Pfam" id="PF13193">
    <property type="entry name" value="AMP-binding_C"/>
    <property type="match status" value="1"/>
</dbReference>
<name>A0A1C4VGF0_9ACTN</name>
<dbReference type="SUPFAM" id="SSF56801">
    <property type="entry name" value="Acetyl-CoA synthetase-like"/>
    <property type="match status" value="1"/>
</dbReference>
<dbReference type="AlphaFoldDB" id="A0A1C4VGF0"/>
<reference evidence="4" key="1">
    <citation type="submission" date="2016-06" db="EMBL/GenBank/DDBJ databases">
        <authorList>
            <person name="Varghese N."/>
        </authorList>
    </citation>
    <scope>NUCLEOTIDE SEQUENCE [LARGE SCALE GENOMIC DNA]</scope>
    <source>
        <strain evidence="4">DSM 45555</strain>
    </source>
</reference>
<dbReference type="InterPro" id="IPR050237">
    <property type="entry name" value="ATP-dep_AMP-bd_enzyme"/>
</dbReference>
<dbReference type="InterPro" id="IPR000873">
    <property type="entry name" value="AMP-dep_synth/lig_dom"/>
</dbReference>
<dbReference type="RefSeq" id="WP_091042447.1">
    <property type="nucleotide sequence ID" value="NZ_FMCV01000003.1"/>
</dbReference>
<dbReference type="EMBL" id="FMCV01000003">
    <property type="protein sequence ID" value="SCE83046.1"/>
    <property type="molecule type" value="Genomic_DNA"/>
</dbReference>
<keyword evidence="3" id="KW-0436">Ligase</keyword>
<feature type="domain" description="AMP-dependent synthetase/ligase" evidence="1">
    <location>
        <begin position="22"/>
        <end position="351"/>
    </location>
</feature>
<accession>A0A1C4VGF0</accession>
<dbReference type="PANTHER" id="PTHR43767:SF10">
    <property type="entry name" value="SURFACTIN SYNTHASE SUBUNIT 1"/>
    <property type="match status" value="1"/>
</dbReference>
<gene>
    <name evidence="3" type="ORF">GA0070215_103150</name>
</gene>
<dbReference type="GO" id="GO:0016877">
    <property type="term" value="F:ligase activity, forming carbon-sulfur bonds"/>
    <property type="evidence" value="ECO:0007669"/>
    <property type="project" value="UniProtKB-ARBA"/>
</dbReference>
<dbReference type="InterPro" id="IPR025110">
    <property type="entry name" value="AMP-bd_C"/>
</dbReference>
<dbReference type="Pfam" id="PF00501">
    <property type="entry name" value="AMP-binding"/>
    <property type="match status" value="1"/>
</dbReference>
<evidence type="ECO:0000259" key="1">
    <source>
        <dbReference type="Pfam" id="PF00501"/>
    </source>
</evidence>
<proteinExistence type="predicted"/>
<evidence type="ECO:0000313" key="4">
    <source>
        <dbReference type="Proteomes" id="UP000198551"/>
    </source>
</evidence>
<dbReference type="PANTHER" id="PTHR43767">
    <property type="entry name" value="LONG-CHAIN-FATTY-ACID--COA LIGASE"/>
    <property type="match status" value="1"/>
</dbReference>
<organism evidence="3 4">
    <name type="scientific">Micromonospora marina</name>
    <dbReference type="NCBI Taxonomy" id="307120"/>
    <lineage>
        <taxon>Bacteria</taxon>
        <taxon>Bacillati</taxon>
        <taxon>Actinomycetota</taxon>
        <taxon>Actinomycetes</taxon>
        <taxon>Micromonosporales</taxon>
        <taxon>Micromonosporaceae</taxon>
        <taxon>Micromonospora</taxon>
    </lineage>
</organism>
<dbReference type="InterPro" id="IPR045851">
    <property type="entry name" value="AMP-bd_C_sf"/>
</dbReference>
<protein>
    <submittedName>
        <fullName evidence="3">Acyl-CoA synthetase (AMP-forming)/AMP-acid ligase II</fullName>
    </submittedName>
</protein>
<dbReference type="PROSITE" id="PS00455">
    <property type="entry name" value="AMP_BINDING"/>
    <property type="match status" value="1"/>
</dbReference>
<dbReference type="Gene3D" id="3.30.300.30">
    <property type="match status" value="1"/>
</dbReference>
<sequence>MSVPTSAVVVPDLLRHRTGLMPEQEAINVRGKTAITYRDWDRRSNAVARAVLDRLGGTGRGARVALLFGGDDWIDYAVAYLGVLKAGATAVHVNDTMPAVELRRRFDQCAVAGVIRGAALPPWRDDAGRWSVVVADLDQGDTGDIDTGVTPDDISDILYTSGTTGPAKPFTNPHGNLTYGRGSAALGQLVDPAPLLAPMPLGTTSSATTVAVLATTTPSPLIVCSPDDPEEIARLLATNGCATLILTPWTAIRLAAIRPQDRYDLSSVKTIGNASAIMPPRIARDLLAAMPNATIANAYAQSEAVPAIILGNVDPDRPMWLGRPGRGTEMRVVDPQGEPLPPGELGEVWLRCEAPKRLYLDQALNARVHAGGWTRTRDLGRATADGELFLFDRMTDVITTDGKLVSSLEVEAALYDHPSVREATVLALPDPEHGEVVAAVVAADPALDDATLAAFLAQRLEPHQVPARIHRLDALPRGGTGKVLKYQLRQRFGG</sequence>
<evidence type="ECO:0000259" key="2">
    <source>
        <dbReference type="Pfam" id="PF13193"/>
    </source>
</evidence>
<evidence type="ECO:0000313" key="3">
    <source>
        <dbReference type="EMBL" id="SCE83046.1"/>
    </source>
</evidence>